<keyword evidence="3" id="KW-0804">Transcription</keyword>
<dbReference type="EMBL" id="JBHRSL010000028">
    <property type="protein sequence ID" value="MFC3053624.1"/>
    <property type="molecule type" value="Genomic_DNA"/>
</dbReference>
<dbReference type="InterPro" id="IPR016032">
    <property type="entry name" value="Sig_transdc_resp-reg_C-effctor"/>
</dbReference>
<comment type="caution">
    <text evidence="5">The sequence shown here is derived from an EMBL/GenBank/DDBJ whole genome shotgun (WGS) entry which is preliminary data.</text>
</comment>
<dbReference type="Pfam" id="PF00196">
    <property type="entry name" value="GerE"/>
    <property type="match status" value="1"/>
</dbReference>
<dbReference type="CDD" id="cd06170">
    <property type="entry name" value="LuxR_C_like"/>
    <property type="match status" value="1"/>
</dbReference>
<organism evidence="5 6">
    <name type="scientific">Kordiimonas pumila</name>
    <dbReference type="NCBI Taxonomy" id="2161677"/>
    <lineage>
        <taxon>Bacteria</taxon>
        <taxon>Pseudomonadati</taxon>
        <taxon>Pseudomonadota</taxon>
        <taxon>Alphaproteobacteria</taxon>
        <taxon>Kordiimonadales</taxon>
        <taxon>Kordiimonadaceae</taxon>
        <taxon>Kordiimonas</taxon>
    </lineage>
</organism>
<dbReference type="SMART" id="SM00421">
    <property type="entry name" value="HTH_LUXR"/>
    <property type="match status" value="1"/>
</dbReference>
<dbReference type="Pfam" id="PF03472">
    <property type="entry name" value="Autoind_bind"/>
    <property type="match status" value="1"/>
</dbReference>
<proteinExistence type="predicted"/>
<evidence type="ECO:0000313" key="6">
    <source>
        <dbReference type="Proteomes" id="UP001595444"/>
    </source>
</evidence>
<dbReference type="RefSeq" id="WP_194214553.1">
    <property type="nucleotide sequence ID" value="NZ_CP061205.1"/>
</dbReference>
<evidence type="ECO:0000259" key="4">
    <source>
        <dbReference type="PROSITE" id="PS50043"/>
    </source>
</evidence>
<dbReference type="Gene3D" id="3.30.450.80">
    <property type="entry name" value="Transcription factor LuxR-like, autoinducer-binding domain"/>
    <property type="match status" value="1"/>
</dbReference>
<sequence>MDYSFIDMLSHLHGAKDGKAAWHGFKALCQKYGVRYVTYLRAEPSRLDTESIHYRIDMDEEWITHYMDNNYVAHDPAVLHAFSYKQPFMFDRNAAVDTNLTWTDTQVTLSREAQDFGLGSGFVIPCFSYRGTLQGSITLFAEHGDVEGWEVMQAHAERLMLNALLLHQWYSKEGDVLIGDSYKLSPRQREVIQWMKTGLSNELIAEKMGIAENTVSFHLTDIRRLLGVRSRREILAKAYAYDIQ</sequence>
<accession>A0ABV7DAE0</accession>
<protein>
    <submittedName>
        <fullName evidence="5">LuxR family transcriptional regulator</fullName>
    </submittedName>
</protein>
<dbReference type="InterPro" id="IPR036693">
    <property type="entry name" value="TF_LuxR_autoind-bd_dom_sf"/>
</dbReference>
<evidence type="ECO:0000256" key="1">
    <source>
        <dbReference type="ARBA" id="ARBA00023015"/>
    </source>
</evidence>
<reference evidence="6" key="1">
    <citation type="journal article" date="2019" name="Int. J. Syst. Evol. Microbiol.">
        <title>The Global Catalogue of Microorganisms (GCM) 10K type strain sequencing project: providing services to taxonomists for standard genome sequencing and annotation.</title>
        <authorList>
            <consortium name="The Broad Institute Genomics Platform"/>
            <consortium name="The Broad Institute Genome Sequencing Center for Infectious Disease"/>
            <person name="Wu L."/>
            <person name="Ma J."/>
        </authorList>
    </citation>
    <scope>NUCLEOTIDE SEQUENCE [LARGE SCALE GENOMIC DNA]</scope>
    <source>
        <strain evidence="6">KCTC 62164</strain>
    </source>
</reference>
<dbReference type="PANTHER" id="PTHR44688:SF16">
    <property type="entry name" value="DNA-BINDING TRANSCRIPTIONAL ACTIVATOR DEVR_DOSR"/>
    <property type="match status" value="1"/>
</dbReference>
<evidence type="ECO:0000256" key="3">
    <source>
        <dbReference type="ARBA" id="ARBA00023163"/>
    </source>
</evidence>
<gene>
    <name evidence="5" type="ORF">ACFOKA_17115</name>
</gene>
<dbReference type="Gene3D" id="1.10.10.10">
    <property type="entry name" value="Winged helix-like DNA-binding domain superfamily/Winged helix DNA-binding domain"/>
    <property type="match status" value="1"/>
</dbReference>
<dbReference type="PRINTS" id="PR00038">
    <property type="entry name" value="HTHLUXR"/>
</dbReference>
<dbReference type="PROSITE" id="PS50043">
    <property type="entry name" value="HTH_LUXR_2"/>
    <property type="match status" value="1"/>
</dbReference>
<name>A0ABV7DAE0_9PROT</name>
<dbReference type="PANTHER" id="PTHR44688">
    <property type="entry name" value="DNA-BINDING TRANSCRIPTIONAL ACTIVATOR DEVR_DOSR"/>
    <property type="match status" value="1"/>
</dbReference>
<dbReference type="Proteomes" id="UP001595444">
    <property type="component" value="Unassembled WGS sequence"/>
</dbReference>
<evidence type="ECO:0000313" key="5">
    <source>
        <dbReference type="EMBL" id="MFC3053624.1"/>
    </source>
</evidence>
<keyword evidence="1" id="KW-0805">Transcription regulation</keyword>
<dbReference type="InterPro" id="IPR000792">
    <property type="entry name" value="Tscrpt_reg_LuxR_C"/>
</dbReference>
<keyword evidence="6" id="KW-1185">Reference proteome</keyword>
<feature type="domain" description="HTH luxR-type" evidence="4">
    <location>
        <begin position="177"/>
        <end position="242"/>
    </location>
</feature>
<dbReference type="SUPFAM" id="SSF75516">
    <property type="entry name" value="Pheromone-binding domain of LuxR-like quorum-sensing transcription factors"/>
    <property type="match status" value="1"/>
</dbReference>
<keyword evidence="2" id="KW-0238">DNA-binding</keyword>
<dbReference type="SUPFAM" id="SSF46894">
    <property type="entry name" value="C-terminal effector domain of the bipartite response regulators"/>
    <property type="match status" value="1"/>
</dbReference>
<evidence type="ECO:0000256" key="2">
    <source>
        <dbReference type="ARBA" id="ARBA00023125"/>
    </source>
</evidence>
<dbReference type="InterPro" id="IPR005143">
    <property type="entry name" value="TF_LuxR_autoind-bd_dom"/>
</dbReference>
<dbReference type="InterPro" id="IPR036388">
    <property type="entry name" value="WH-like_DNA-bd_sf"/>
</dbReference>